<dbReference type="GO" id="GO:0001965">
    <property type="term" value="F:G-protein alpha-subunit binding"/>
    <property type="evidence" value="ECO:0007669"/>
    <property type="project" value="EnsemblFungi"/>
</dbReference>
<dbReference type="KEGG" id="ndi:NDAI_0G05590"/>
<dbReference type="PANTHER" id="PTHR10627">
    <property type="entry name" value="SCP160"/>
    <property type="match status" value="1"/>
</dbReference>
<feature type="region of interest" description="Disordered" evidence="6">
    <location>
        <begin position="103"/>
        <end position="123"/>
    </location>
</feature>
<feature type="domain" description="K Homology" evidence="7">
    <location>
        <begin position="803"/>
        <end position="878"/>
    </location>
</feature>
<evidence type="ECO:0000256" key="6">
    <source>
        <dbReference type="SAM" id="MobiDB-lite"/>
    </source>
</evidence>
<proteinExistence type="predicted"/>
<dbReference type="eggNOG" id="KOG2208">
    <property type="taxonomic scope" value="Eukaryota"/>
</dbReference>
<keyword evidence="4 5" id="KW-0694">RNA-binding</keyword>
<feature type="domain" description="K Homology" evidence="7">
    <location>
        <begin position="733"/>
        <end position="798"/>
    </location>
</feature>
<feature type="domain" description="K Homology" evidence="7">
    <location>
        <begin position="960"/>
        <end position="1027"/>
    </location>
</feature>
<dbReference type="OrthoDB" id="10027144at2759"/>
<dbReference type="InterPro" id="IPR054548">
    <property type="entry name" value="SCP160-like_KH"/>
</dbReference>
<protein>
    <recommendedName>
        <fullName evidence="7">K Homology domain-containing protein</fullName>
    </recommendedName>
</protein>
<dbReference type="SMART" id="SM00322">
    <property type="entry name" value="KH"/>
    <property type="match status" value="7"/>
</dbReference>
<dbReference type="PROSITE" id="PS50084">
    <property type="entry name" value="KH_TYPE_1"/>
    <property type="match status" value="7"/>
</dbReference>
<dbReference type="GO" id="GO:0005789">
    <property type="term" value="C:endoplasmic reticulum membrane"/>
    <property type="evidence" value="ECO:0007669"/>
    <property type="project" value="EnsemblFungi"/>
</dbReference>
<organism evidence="8 9">
    <name type="scientific">Naumovozyma dairenensis (strain ATCC 10597 / BCRC 20456 / CBS 421 / NBRC 0211 / NRRL Y-12639)</name>
    <name type="common">Saccharomyces dairenensis</name>
    <dbReference type="NCBI Taxonomy" id="1071378"/>
    <lineage>
        <taxon>Eukaryota</taxon>
        <taxon>Fungi</taxon>
        <taxon>Dikarya</taxon>
        <taxon>Ascomycota</taxon>
        <taxon>Saccharomycotina</taxon>
        <taxon>Saccharomycetes</taxon>
        <taxon>Saccharomycetales</taxon>
        <taxon>Saccharomycetaceae</taxon>
        <taxon>Naumovozyma</taxon>
    </lineage>
</organism>
<feature type="compositionally biased region" description="Low complexity" evidence="6">
    <location>
        <begin position="104"/>
        <end position="123"/>
    </location>
</feature>
<evidence type="ECO:0000256" key="1">
    <source>
        <dbReference type="ARBA" id="ARBA00004496"/>
    </source>
</evidence>
<dbReference type="PANTHER" id="PTHR10627:SF31">
    <property type="entry name" value="DODECA-SATELLITE-BINDING PROTEIN 1, ISOFORM A"/>
    <property type="match status" value="1"/>
</dbReference>
<dbReference type="GO" id="GO:0003729">
    <property type="term" value="F:mRNA binding"/>
    <property type="evidence" value="ECO:0007669"/>
    <property type="project" value="EnsemblFungi"/>
</dbReference>
<dbReference type="GO" id="GO:0000750">
    <property type="term" value="P:pheromone-dependent signal transduction involved in conjugation with cellular fusion"/>
    <property type="evidence" value="ECO:0007669"/>
    <property type="project" value="EnsemblFungi"/>
</dbReference>
<dbReference type="InterPro" id="IPR036612">
    <property type="entry name" value="KH_dom_type_1_sf"/>
</dbReference>
<dbReference type="SUPFAM" id="SSF54791">
    <property type="entry name" value="Eukaryotic type KH-domain (KH-domain type I)"/>
    <property type="match status" value="6"/>
</dbReference>
<feature type="compositionally biased region" description="Polar residues" evidence="6">
    <location>
        <begin position="47"/>
        <end position="60"/>
    </location>
</feature>
<dbReference type="EMBL" id="HE580273">
    <property type="protein sequence ID" value="CCK73542.1"/>
    <property type="molecule type" value="Genomic_DNA"/>
</dbReference>
<feature type="domain" description="K Homology" evidence="7">
    <location>
        <begin position="1173"/>
        <end position="1242"/>
    </location>
</feature>
<dbReference type="GO" id="GO:0031509">
    <property type="term" value="P:subtelomeric heterochromatin formation"/>
    <property type="evidence" value="ECO:0007669"/>
    <property type="project" value="EnsemblFungi"/>
</dbReference>
<evidence type="ECO:0000256" key="2">
    <source>
        <dbReference type="ARBA" id="ARBA00022490"/>
    </source>
</evidence>
<dbReference type="GO" id="GO:0030466">
    <property type="term" value="P:silent mating-type cassette heterochromatin formation"/>
    <property type="evidence" value="ECO:0007669"/>
    <property type="project" value="EnsemblFungi"/>
</dbReference>
<dbReference type="InterPro" id="IPR004087">
    <property type="entry name" value="KH_dom"/>
</dbReference>
<gene>
    <name evidence="8" type="primary">NDAI0G05590</name>
    <name evidence="8" type="ordered locus">NDAI_0G05590</name>
</gene>
<dbReference type="GeneID" id="13927012"/>
<reference evidence="8 9" key="1">
    <citation type="journal article" date="2011" name="Proc. Natl. Acad. Sci. U.S.A.">
        <title>Evolutionary erosion of yeast sex chromosomes by mating-type switching accidents.</title>
        <authorList>
            <person name="Gordon J.L."/>
            <person name="Armisen D."/>
            <person name="Proux-Wera E."/>
            <person name="Oheigeartaigh S.S."/>
            <person name="Byrne K.P."/>
            <person name="Wolfe K.H."/>
        </authorList>
    </citation>
    <scope>NUCLEOTIDE SEQUENCE [LARGE SCALE GENOMIC DNA]</scope>
    <source>
        <strain evidence="9">ATCC 10597 / BCRC 20456 / CBS 421 / NBRC 0211 / NRRL Y-12639</strain>
    </source>
</reference>
<dbReference type="InterPro" id="IPR004088">
    <property type="entry name" value="KH_dom_type_1"/>
</dbReference>
<dbReference type="HOGENOM" id="CLU_003293_1_0_1"/>
<accession>J7RTH6</accession>
<dbReference type="Proteomes" id="UP000000689">
    <property type="component" value="Chromosome 7"/>
</dbReference>
<dbReference type="GO" id="GO:0000781">
    <property type="term" value="C:chromosome, telomeric region"/>
    <property type="evidence" value="ECO:0007669"/>
    <property type="project" value="GOC"/>
</dbReference>
<dbReference type="STRING" id="1071378.J7RTH6"/>
<evidence type="ECO:0000256" key="4">
    <source>
        <dbReference type="ARBA" id="ARBA00022884"/>
    </source>
</evidence>
<dbReference type="GO" id="GO:0043577">
    <property type="term" value="P:chemotropism"/>
    <property type="evidence" value="ECO:0007669"/>
    <property type="project" value="EnsemblFungi"/>
</dbReference>
<sequence length="1243" mass="138764">MSTTFEEQNEQIPVPVETVPASASEEINQSAADDVNVTIENSEDASVATQGTDATAATSTTEPAIVQPKVVLPSLKDLPSLSSNSAFANSKVSWGPNMKPQPVPVSNFSTPSLSSSSLSPSPVSAAKRMRSRNIQETFTLDLRSQLSITKPELSRIVQNVKQTYNVSVESTLSKNSRTFLISGIAENVQSAKRDLVKKLTRPIDDSMTVPARCRAAIIGAGGKTIREISDQFEVRINLARENNPDSYDEDLNDFTVDVHLHGDFESVNLAKRKIEEIVKEETKTLNIRVPVEDAKIAQFVNLSSLSIPDDVKCVFYQDSAEVAISGPREDVKSTKVQVQDFLNQLSSTLTEEKVKIPTKFQFLIDAKQLKEEFNVIVTFPTDPTDELVSFVGQADKVKEAIEFARSNSKKFVVDSLDISKSHSKNLVHAKNLALYFIKYNVLKPIEDAYPDVKIVLPAVSTLKDTPNVTIQLSSKSDSSNEIKSARKELISFVNSITPLETLTISDLDYELFHKSIHHILLATEDEVPYVQVGDYFHNNDDSIVLFSKASDEDFKPSAEETMERLEKINLNLDPLRTKQKNMSTKTFELPAEIQDDLLAGQDNVTLKLILDEVSHEEGNIQIRLHTPDANHISIRGDEKAVKIVHKALNSIVENPSKKSKLTVEIPNNTVARLVGTKGANLNQIREKFNCQIDVPNHDAKDNDKTVEVTLTGLEYNLTQAKKYIVAESKKWADIITKELIVPQKLHRNLIGANGVYRNRLQDKYNVFINFPRTSDIVTIRGPSRGVKQAYEELSALLEFERENGYKMVINVPAEHVPRVIGKNGSTINDIRADFGVEMDFLQKNTDLKVKETGEVELEITGTRSAIKEAAKKVESIVSEASDFITESLEVDRKYHRTIVGAGGNTLRTIINKAGGEDIRNKSIDIPNANAESNVITIQGPKSFVESVKRQINKIVEDGENSITKELEIPNERQGALVGPGGMVRRQLETEFNIIMNVPNKNETGPVTLTGLPDNIAKAEKKIMTEIIRDNFDREIQVPAALQEFVSERGAFTQKLRLEEFVHVRHGNATRRANRLNRHNLVIPVEKVRPTEEEKKQQFKVTIEEVGEPRIDGEEGEIPWRLTYEPIDFSEILTEDNELKADTPVKIDEAKKAETLDRVVKQIEDRIAKAATSTFVGYVWCADPRKFNKLVGPGGSNIKKIRDEADVVIDVPKRSDKVKDIVYVRGSKEGVEKAQELIIENMKN</sequence>
<evidence type="ECO:0000256" key="3">
    <source>
        <dbReference type="ARBA" id="ARBA00022737"/>
    </source>
</evidence>
<dbReference type="Pfam" id="PF00013">
    <property type="entry name" value="KH_1"/>
    <property type="match status" value="7"/>
</dbReference>
<evidence type="ECO:0000313" key="8">
    <source>
        <dbReference type="EMBL" id="CCK73542.1"/>
    </source>
</evidence>
<dbReference type="Pfam" id="PF24668">
    <property type="entry name" value="KH_Vigilin"/>
    <property type="match status" value="1"/>
</dbReference>
<name>J7RTH6_NAUDC</name>
<keyword evidence="2" id="KW-0963">Cytoplasm</keyword>
<dbReference type="CDD" id="cd22449">
    <property type="entry name" value="KH-I_ScSCP160_rpt4"/>
    <property type="match status" value="1"/>
</dbReference>
<feature type="domain" description="K Homology" evidence="7">
    <location>
        <begin position="201"/>
        <end position="279"/>
    </location>
</feature>
<feature type="domain" description="K Homology" evidence="7">
    <location>
        <begin position="657"/>
        <end position="729"/>
    </location>
</feature>
<dbReference type="OMA" id="WGPNMKP"/>
<keyword evidence="9" id="KW-1185">Reference proteome</keyword>
<dbReference type="InterPro" id="IPR057778">
    <property type="entry name" value="KH_Vigilin_N"/>
</dbReference>
<evidence type="ECO:0000313" key="9">
    <source>
        <dbReference type="Proteomes" id="UP000000689"/>
    </source>
</evidence>
<dbReference type="Pfam" id="PF22952">
    <property type="entry name" value="KH_11"/>
    <property type="match status" value="1"/>
</dbReference>
<keyword evidence="3" id="KW-0677">Repeat</keyword>
<dbReference type="GO" id="GO:0045141">
    <property type="term" value="P:meiotic telomere clustering"/>
    <property type="evidence" value="ECO:0007669"/>
    <property type="project" value="EnsemblFungi"/>
</dbReference>
<dbReference type="AlphaFoldDB" id="J7RTH6"/>
<feature type="domain" description="K Homology" evidence="7">
    <location>
        <begin position="882"/>
        <end position="956"/>
    </location>
</feature>
<evidence type="ECO:0000256" key="5">
    <source>
        <dbReference type="PROSITE-ProRule" id="PRU00117"/>
    </source>
</evidence>
<dbReference type="RefSeq" id="XP_003980218.1">
    <property type="nucleotide sequence ID" value="XM_003980169.1"/>
</dbReference>
<dbReference type="Gene3D" id="3.30.1370.10">
    <property type="entry name" value="K Homology domain, type 1"/>
    <property type="match status" value="7"/>
</dbReference>
<comment type="subcellular location">
    <subcellularLocation>
        <location evidence="1">Cytoplasm</location>
    </subcellularLocation>
</comment>
<evidence type="ECO:0000259" key="7">
    <source>
        <dbReference type="SMART" id="SM00322"/>
    </source>
</evidence>
<feature type="region of interest" description="Disordered" evidence="6">
    <location>
        <begin position="41"/>
        <end position="60"/>
    </location>
</feature>